<accession>A0AB39LZ82</accession>
<sequence length="77" mass="8636">MNTRTIRVQFDAEQVFLHTVLVDIEIDADQADELLEDDDALTAWLDSNVSTWADKLVRAKGEYAESSVTEITGAHEL</sequence>
<reference evidence="1" key="1">
    <citation type="submission" date="2024-07" db="EMBL/GenBank/DDBJ databases">
        <authorList>
            <person name="Yu S.T."/>
        </authorList>
    </citation>
    <scope>NUCLEOTIDE SEQUENCE</scope>
    <source>
        <strain evidence="1">R08</strain>
    </source>
</reference>
<dbReference type="EMBL" id="CP163431">
    <property type="protein sequence ID" value="XDP99386.1"/>
    <property type="molecule type" value="Genomic_DNA"/>
</dbReference>
<protein>
    <submittedName>
        <fullName evidence="1">Uncharacterized protein</fullName>
    </submittedName>
</protein>
<organism evidence="1">
    <name type="scientific">Streptomyces sp. R08</name>
    <dbReference type="NCBI Taxonomy" id="3238624"/>
    <lineage>
        <taxon>Bacteria</taxon>
        <taxon>Bacillati</taxon>
        <taxon>Actinomycetota</taxon>
        <taxon>Actinomycetes</taxon>
        <taxon>Kitasatosporales</taxon>
        <taxon>Streptomycetaceae</taxon>
        <taxon>Streptomyces</taxon>
    </lineage>
</organism>
<dbReference type="AlphaFoldDB" id="A0AB39LZ82"/>
<gene>
    <name evidence="1" type="ORF">AB5J58_03950</name>
</gene>
<evidence type="ECO:0000313" key="1">
    <source>
        <dbReference type="EMBL" id="XDP99386.1"/>
    </source>
</evidence>
<proteinExistence type="predicted"/>
<name>A0AB39LZ82_9ACTN</name>
<dbReference type="RefSeq" id="WP_328742143.1">
    <property type="nucleotide sequence ID" value="NZ_CP163431.1"/>
</dbReference>
<dbReference type="GeneID" id="96635792"/>